<dbReference type="PANTHER" id="PTHR36842:SF1">
    <property type="entry name" value="PROTEIN TOLB"/>
    <property type="match status" value="1"/>
</dbReference>
<evidence type="ECO:0000313" key="3">
    <source>
        <dbReference type="EMBL" id="SVC38742.1"/>
    </source>
</evidence>
<dbReference type="EMBL" id="UINC01088478">
    <property type="protein sequence ID" value="SVC38742.1"/>
    <property type="molecule type" value="Genomic_DNA"/>
</dbReference>
<sequence length="331" mass="35355">MTIAMFLGCTVQPASRGSSSESLGADAVNSEATVKASVDSTVEARTNTADGASAAEQAVEATVSAVISATQRAQRPADDKDSSNSLKPIPSETELTVSTIIFVSDRVGTDTIYQFDLYTDDDGQLIPDTFSSGAKKFSELINSSGGDHEPQWSPDGGKIAFASGRDSNWIQDDIEIAHPSGDNRINITNTPAYEGSPTWSPDGSQIAFESEGETASDIWVMGADGSNRTNISDSPYVDHDPSWSPDGNQITFASDRTGWDIYVMNADGSKQTNITNSSEDHEYSPSWSPQGDEIIFISDADKDGHGWIYTISPAGSNRREVISNMGEAQEP</sequence>
<organism evidence="3">
    <name type="scientific">marine metagenome</name>
    <dbReference type="NCBI Taxonomy" id="408172"/>
    <lineage>
        <taxon>unclassified sequences</taxon>
        <taxon>metagenomes</taxon>
        <taxon>ecological metagenomes</taxon>
    </lineage>
</organism>
<comment type="similarity">
    <text evidence="1">Belongs to the TolB family.</text>
</comment>
<dbReference type="InterPro" id="IPR011042">
    <property type="entry name" value="6-blade_b-propeller_TolB-like"/>
</dbReference>
<dbReference type="Gene3D" id="2.120.10.30">
    <property type="entry name" value="TolB, C-terminal domain"/>
    <property type="match status" value="2"/>
</dbReference>
<dbReference type="AlphaFoldDB" id="A0A382LUM8"/>
<feature type="non-terminal residue" evidence="3">
    <location>
        <position position="331"/>
    </location>
</feature>
<feature type="non-terminal residue" evidence="3">
    <location>
        <position position="1"/>
    </location>
</feature>
<dbReference type="InterPro" id="IPR011659">
    <property type="entry name" value="WD40"/>
</dbReference>
<proteinExistence type="inferred from homology"/>
<reference evidence="3" key="1">
    <citation type="submission" date="2018-05" db="EMBL/GenBank/DDBJ databases">
        <authorList>
            <person name="Lanie J.A."/>
            <person name="Ng W.-L."/>
            <person name="Kazmierczak K.M."/>
            <person name="Andrzejewski T.M."/>
            <person name="Davidsen T.M."/>
            <person name="Wayne K.J."/>
            <person name="Tettelin H."/>
            <person name="Glass J.I."/>
            <person name="Rusch D."/>
            <person name="Podicherti R."/>
            <person name="Tsui H.-C.T."/>
            <person name="Winkler M.E."/>
        </authorList>
    </citation>
    <scope>NUCLEOTIDE SEQUENCE</scope>
</reference>
<name>A0A382LUM8_9ZZZZ</name>
<feature type="region of interest" description="Disordered" evidence="2">
    <location>
        <begin position="69"/>
        <end position="90"/>
    </location>
</feature>
<evidence type="ECO:0008006" key="4">
    <source>
        <dbReference type="Google" id="ProtNLM"/>
    </source>
</evidence>
<evidence type="ECO:0000256" key="2">
    <source>
        <dbReference type="SAM" id="MobiDB-lite"/>
    </source>
</evidence>
<dbReference type="Pfam" id="PF07676">
    <property type="entry name" value="PD40"/>
    <property type="match status" value="4"/>
</dbReference>
<dbReference type="SUPFAM" id="SSF69304">
    <property type="entry name" value="Tricorn protease N-terminal domain"/>
    <property type="match status" value="1"/>
</dbReference>
<feature type="region of interest" description="Disordered" evidence="2">
    <location>
        <begin position="13"/>
        <end position="39"/>
    </location>
</feature>
<accession>A0A382LUM8</accession>
<evidence type="ECO:0000256" key="1">
    <source>
        <dbReference type="ARBA" id="ARBA00009820"/>
    </source>
</evidence>
<feature type="compositionally biased region" description="Polar residues" evidence="2">
    <location>
        <begin position="13"/>
        <end position="22"/>
    </location>
</feature>
<gene>
    <name evidence="3" type="ORF">METZ01_LOCUS291596</name>
</gene>
<dbReference type="PANTHER" id="PTHR36842">
    <property type="entry name" value="PROTEIN TOLB HOMOLOG"/>
    <property type="match status" value="1"/>
</dbReference>
<protein>
    <recommendedName>
        <fullName evidence="4">DUF5050 domain-containing protein</fullName>
    </recommendedName>
</protein>